<name>A0A9D9EEV5_9BACT</name>
<dbReference type="NCBIfam" id="NF045576">
    <property type="entry name" value="BT_3928_fam"/>
    <property type="match status" value="1"/>
</dbReference>
<reference evidence="7" key="1">
    <citation type="submission" date="2020-10" db="EMBL/GenBank/DDBJ databases">
        <authorList>
            <person name="Gilroy R."/>
        </authorList>
    </citation>
    <scope>NUCLEOTIDE SEQUENCE</scope>
    <source>
        <strain evidence="7">D3-1215</strain>
    </source>
</reference>
<evidence type="ECO:0000256" key="1">
    <source>
        <dbReference type="ARBA" id="ARBA00004141"/>
    </source>
</evidence>
<evidence type="ECO:0000259" key="6">
    <source>
        <dbReference type="Pfam" id="PF07291"/>
    </source>
</evidence>
<dbReference type="Proteomes" id="UP000823637">
    <property type="component" value="Unassembled WGS sequence"/>
</dbReference>
<feature type="transmembrane region" description="Helical" evidence="5">
    <location>
        <begin position="54"/>
        <end position="78"/>
    </location>
</feature>
<protein>
    <submittedName>
        <fullName evidence="7">DoxX family protein</fullName>
    </submittedName>
</protein>
<evidence type="ECO:0000256" key="3">
    <source>
        <dbReference type="ARBA" id="ARBA00022989"/>
    </source>
</evidence>
<keyword evidence="4 5" id="KW-0472">Membrane</keyword>
<feature type="domain" description="Methylamine utilisation protein MauE" evidence="6">
    <location>
        <begin position="8"/>
        <end position="139"/>
    </location>
</feature>
<gene>
    <name evidence="7" type="ORF">IAC32_03415</name>
</gene>
<evidence type="ECO:0000313" key="7">
    <source>
        <dbReference type="EMBL" id="MBO8446781.1"/>
    </source>
</evidence>
<evidence type="ECO:0000256" key="2">
    <source>
        <dbReference type="ARBA" id="ARBA00022692"/>
    </source>
</evidence>
<feature type="transmembrane region" description="Helical" evidence="5">
    <location>
        <begin position="85"/>
        <end position="104"/>
    </location>
</feature>
<evidence type="ECO:0000313" key="8">
    <source>
        <dbReference type="Proteomes" id="UP000823637"/>
    </source>
</evidence>
<keyword evidence="2 5" id="KW-0812">Transmembrane</keyword>
<proteinExistence type="predicted"/>
<sequence>MKNSKAAQIILLVCRLLFGFTFIFSGFVKAVDPLGTAYKVNDYLVAFGMEDLAFLSLACAFILITVEFCIGFCMTLGIFLKQTSWVAALFMLVMTPLTLYLAIADPVSDCGCFGDAVVLTNWQTFYKNVILDIILVAILICMRTYRPWLQPVPSFVAVGIGVIAGMGLQIHCYRHLPIIDFRPYKVGNNIAELMTIPEGMPADRYDISFIYEKDGVQKEFTLENYPADDSTWVFVEQKSVLVEKGYEPPIHDFSLTLPEMGDVTDLVLENPGYTFLLISTKLEDCDTGHLDEINSIHSFARDNGIAFYGMTASTDDVIETFKAEHDLEFPIATSDETMLKTVIRSNPGLVLLKNATVTGKWHYNDLPSPKEIESIIKQ</sequence>
<reference evidence="7" key="2">
    <citation type="journal article" date="2021" name="PeerJ">
        <title>Extensive microbial diversity within the chicken gut microbiome revealed by metagenomics and culture.</title>
        <authorList>
            <person name="Gilroy R."/>
            <person name="Ravi A."/>
            <person name="Getino M."/>
            <person name="Pursley I."/>
            <person name="Horton D.L."/>
            <person name="Alikhan N.F."/>
            <person name="Baker D."/>
            <person name="Gharbi K."/>
            <person name="Hall N."/>
            <person name="Watson M."/>
            <person name="Adriaenssens E.M."/>
            <person name="Foster-Nyarko E."/>
            <person name="Jarju S."/>
            <person name="Secka A."/>
            <person name="Antonio M."/>
            <person name="Oren A."/>
            <person name="Chaudhuri R.R."/>
            <person name="La Ragione R."/>
            <person name="Hildebrand F."/>
            <person name="Pallen M.J."/>
        </authorList>
    </citation>
    <scope>NUCLEOTIDE SEQUENCE</scope>
    <source>
        <strain evidence="7">D3-1215</strain>
    </source>
</reference>
<feature type="transmembrane region" description="Helical" evidence="5">
    <location>
        <begin position="152"/>
        <end position="170"/>
    </location>
</feature>
<dbReference type="AlphaFoldDB" id="A0A9D9EEV5"/>
<dbReference type="GO" id="GO:0016020">
    <property type="term" value="C:membrane"/>
    <property type="evidence" value="ECO:0007669"/>
    <property type="project" value="UniProtKB-SubCell"/>
</dbReference>
<dbReference type="EMBL" id="JADIMR010000048">
    <property type="protein sequence ID" value="MBO8446781.1"/>
    <property type="molecule type" value="Genomic_DNA"/>
</dbReference>
<comment type="subcellular location">
    <subcellularLocation>
        <location evidence="1">Membrane</location>
        <topology evidence="1">Multi-pass membrane protein</topology>
    </subcellularLocation>
</comment>
<comment type="caution">
    <text evidence="7">The sequence shown here is derived from an EMBL/GenBank/DDBJ whole genome shotgun (WGS) entry which is preliminary data.</text>
</comment>
<evidence type="ECO:0000256" key="4">
    <source>
        <dbReference type="ARBA" id="ARBA00023136"/>
    </source>
</evidence>
<dbReference type="GO" id="GO:0030416">
    <property type="term" value="P:methylamine metabolic process"/>
    <property type="evidence" value="ECO:0007669"/>
    <property type="project" value="InterPro"/>
</dbReference>
<dbReference type="Pfam" id="PF07291">
    <property type="entry name" value="MauE"/>
    <property type="match status" value="1"/>
</dbReference>
<accession>A0A9D9EEV5</accession>
<dbReference type="InterPro" id="IPR009908">
    <property type="entry name" value="Methylamine_util_MauE"/>
</dbReference>
<feature type="transmembrane region" description="Helical" evidence="5">
    <location>
        <begin position="124"/>
        <end position="145"/>
    </location>
</feature>
<keyword evidence="3 5" id="KW-1133">Transmembrane helix</keyword>
<organism evidence="7 8">
    <name type="scientific">Candidatus Enterocola intestinipullorum</name>
    <dbReference type="NCBI Taxonomy" id="2840783"/>
    <lineage>
        <taxon>Bacteria</taxon>
        <taxon>Pseudomonadati</taxon>
        <taxon>Bacteroidota</taxon>
        <taxon>Bacteroidia</taxon>
        <taxon>Bacteroidales</taxon>
        <taxon>Candidatus Enterocola</taxon>
    </lineage>
</organism>
<evidence type="ECO:0000256" key="5">
    <source>
        <dbReference type="SAM" id="Phobius"/>
    </source>
</evidence>